<evidence type="ECO:0000313" key="3">
    <source>
        <dbReference type="EMBL" id="MBD5772539.1"/>
    </source>
</evidence>
<evidence type="ECO:0000259" key="2">
    <source>
        <dbReference type="PROSITE" id="PS50887"/>
    </source>
</evidence>
<dbReference type="Gene3D" id="3.30.70.270">
    <property type="match status" value="1"/>
</dbReference>
<organism evidence="3 4">
    <name type="scientific">Marinomonas colpomeniae</name>
    <dbReference type="NCBI Taxonomy" id="2774408"/>
    <lineage>
        <taxon>Bacteria</taxon>
        <taxon>Pseudomonadati</taxon>
        <taxon>Pseudomonadota</taxon>
        <taxon>Gammaproteobacteria</taxon>
        <taxon>Oceanospirillales</taxon>
        <taxon>Oceanospirillaceae</taxon>
        <taxon>Marinomonas</taxon>
    </lineage>
</organism>
<feature type="domain" description="PAC" evidence="1">
    <location>
        <begin position="192"/>
        <end position="245"/>
    </location>
</feature>
<dbReference type="Proteomes" id="UP000604161">
    <property type="component" value="Unassembled WGS sequence"/>
</dbReference>
<accession>A0ABR8P3Y9</accession>
<dbReference type="Gene3D" id="3.30.450.20">
    <property type="entry name" value="PAS domain"/>
    <property type="match status" value="1"/>
</dbReference>
<dbReference type="Pfam" id="PF00990">
    <property type="entry name" value="GGDEF"/>
    <property type="match status" value="1"/>
</dbReference>
<reference evidence="3 4" key="1">
    <citation type="submission" date="2020-09" db="EMBL/GenBank/DDBJ databases">
        <title>Marinomonas sp. nov., isolated from the cysticercosis algae of Qingdao, China.</title>
        <authorList>
            <person name="Sun X."/>
        </authorList>
    </citation>
    <scope>NUCLEOTIDE SEQUENCE [LARGE SCALE GENOMIC DNA]</scope>
    <source>
        <strain evidence="3 4">SM2066</strain>
    </source>
</reference>
<dbReference type="InterPro" id="IPR000014">
    <property type="entry name" value="PAS"/>
</dbReference>
<dbReference type="InterPro" id="IPR035965">
    <property type="entry name" value="PAS-like_dom_sf"/>
</dbReference>
<dbReference type="PROSITE" id="PS50113">
    <property type="entry name" value="PAC"/>
    <property type="match status" value="1"/>
</dbReference>
<dbReference type="InterPro" id="IPR000160">
    <property type="entry name" value="GGDEF_dom"/>
</dbReference>
<evidence type="ECO:0000313" key="4">
    <source>
        <dbReference type="Proteomes" id="UP000604161"/>
    </source>
</evidence>
<dbReference type="EMBL" id="JACYFC010000007">
    <property type="protein sequence ID" value="MBD5772539.1"/>
    <property type="molecule type" value="Genomic_DNA"/>
</dbReference>
<gene>
    <name evidence="3" type="ORF">IF202_16010</name>
</gene>
<dbReference type="PANTHER" id="PTHR44757">
    <property type="entry name" value="DIGUANYLATE CYCLASE DGCP"/>
    <property type="match status" value="1"/>
</dbReference>
<feature type="domain" description="GGDEF" evidence="2">
    <location>
        <begin position="277"/>
        <end position="407"/>
    </location>
</feature>
<dbReference type="InterPro" id="IPR043128">
    <property type="entry name" value="Rev_trsase/Diguanyl_cyclase"/>
</dbReference>
<protein>
    <submittedName>
        <fullName evidence="3">PAS domain-containing protein</fullName>
    </submittedName>
</protein>
<dbReference type="PANTHER" id="PTHR44757:SF2">
    <property type="entry name" value="BIOFILM ARCHITECTURE MAINTENANCE PROTEIN MBAA"/>
    <property type="match status" value="1"/>
</dbReference>
<dbReference type="InterPro" id="IPR029787">
    <property type="entry name" value="Nucleotide_cyclase"/>
</dbReference>
<dbReference type="NCBIfam" id="TIGR00254">
    <property type="entry name" value="GGDEF"/>
    <property type="match status" value="1"/>
</dbReference>
<dbReference type="SMART" id="SM00267">
    <property type="entry name" value="GGDEF"/>
    <property type="match status" value="1"/>
</dbReference>
<proteinExistence type="predicted"/>
<dbReference type="RefSeq" id="WP_191595928.1">
    <property type="nucleotide sequence ID" value="NZ_JACYFC010000007.1"/>
</dbReference>
<dbReference type="InterPro" id="IPR013655">
    <property type="entry name" value="PAS_fold_3"/>
</dbReference>
<dbReference type="SUPFAM" id="SSF55073">
    <property type="entry name" value="Nucleotide cyclase"/>
    <property type="match status" value="1"/>
</dbReference>
<dbReference type="SUPFAM" id="SSF55785">
    <property type="entry name" value="PYP-like sensor domain (PAS domain)"/>
    <property type="match status" value="1"/>
</dbReference>
<name>A0ABR8P3Y9_9GAMM</name>
<sequence length="407" mass="46041">MNTPFKLAFKHMPTPAFIIESSTGKLLSYNRTFEGLFDKFHAKPALAWDTLCEDAATSANWQTLNEAIKTKQIDRCESLIRVGDKLINMQLELQHLGESVLVCVYDTDHMDLSAAENTLLKFALTESSAGLWIWETDSDLVSCSKSIATLLGCATNQTPRSTPEWHVRVHPDDVKRLDSLVNEHITHNQDYYEVEYRIQKDDQTYLWVKERGRTYTKNTDGSIKKVIGFVVDISHQKALEEHLRSQATFDELTGLLTRGAALTHFKKQLGLAKRQYTPLTMAKIHLDSNNRLTALPMNERNIAIQTSSRYIYKKIREADVLARVEDDKLLLLLPNTSVRDAKTLLNHIINPKDDEEKVLEEGHSNASDFCIGIATFPEDGESIEELALSANQAVEEGQAKQQKIVVN</sequence>
<evidence type="ECO:0000259" key="1">
    <source>
        <dbReference type="PROSITE" id="PS50113"/>
    </source>
</evidence>
<comment type="caution">
    <text evidence="3">The sequence shown here is derived from an EMBL/GenBank/DDBJ whole genome shotgun (WGS) entry which is preliminary data.</text>
</comment>
<dbReference type="CDD" id="cd00130">
    <property type="entry name" value="PAS"/>
    <property type="match status" value="1"/>
</dbReference>
<dbReference type="InterPro" id="IPR000700">
    <property type="entry name" value="PAS-assoc_C"/>
</dbReference>
<dbReference type="PROSITE" id="PS50887">
    <property type="entry name" value="GGDEF"/>
    <property type="match status" value="1"/>
</dbReference>
<dbReference type="Pfam" id="PF08447">
    <property type="entry name" value="PAS_3"/>
    <property type="match status" value="1"/>
</dbReference>
<dbReference type="InterPro" id="IPR052155">
    <property type="entry name" value="Biofilm_reg_signaling"/>
</dbReference>
<keyword evidence="4" id="KW-1185">Reference proteome</keyword>